<evidence type="ECO:0000313" key="21">
    <source>
        <dbReference type="Ensembl" id="ENSECRP00000004620.1"/>
    </source>
</evidence>
<evidence type="ECO:0000256" key="8">
    <source>
        <dbReference type="ARBA" id="ARBA00022692"/>
    </source>
</evidence>
<dbReference type="SUPFAM" id="SSF53448">
    <property type="entry name" value="Nucleotide-diphospho-sugar transferases"/>
    <property type="match status" value="1"/>
</dbReference>
<dbReference type="PROSITE" id="PS50231">
    <property type="entry name" value="RICIN_B_LECTIN"/>
    <property type="match status" value="1"/>
</dbReference>
<dbReference type="SUPFAM" id="SSF50370">
    <property type="entry name" value="Ricin B-like lectins"/>
    <property type="match status" value="1"/>
</dbReference>
<dbReference type="GO" id="GO:0004653">
    <property type="term" value="F:polypeptide N-acetylgalactosaminyltransferase activity"/>
    <property type="evidence" value="ECO:0007669"/>
    <property type="project" value="TreeGrafter"/>
</dbReference>
<reference evidence="21" key="3">
    <citation type="submission" date="2025-09" db="UniProtKB">
        <authorList>
            <consortium name="Ensembl"/>
        </authorList>
    </citation>
    <scope>IDENTIFICATION</scope>
</reference>
<dbReference type="CDD" id="cd02510">
    <property type="entry name" value="pp-GalNAc-T"/>
    <property type="match status" value="1"/>
</dbReference>
<dbReference type="InterPro" id="IPR045885">
    <property type="entry name" value="GalNAc-T"/>
</dbReference>
<dbReference type="GO" id="GO:0000139">
    <property type="term" value="C:Golgi membrane"/>
    <property type="evidence" value="ECO:0007669"/>
    <property type="project" value="UniProtKB-SubCell"/>
</dbReference>
<comment type="subcellular location">
    <subcellularLocation>
        <location evidence="2 18">Golgi apparatus membrane</location>
        <topology evidence="2 18">Single-pass type II membrane protein</topology>
    </subcellularLocation>
</comment>
<evidence type="ECO:0000256" key="9">
    <source>
        <dbReference type="ARBA" id="ARBA00022723"/>
    </source>
</evidence>
<evidence type="ECO:0000256" key="7">
    <source>
        <dbReference type="ARBA" id="ARBA00022679"/>
    </source>
</evidence>
<dbReference type="GO" id="GO:0006493">
    <property type="term" value="P:protein O-linked glycosylation"/>
    <property type="evidence" value="ECO:0007669"/>
    <property type="project" value="TreeGrafter"/>
</dbReference>
<evidence type="ECO:0000256" key="12">
    <source>
        <dbReference type="ARBA" id="ARBA00022989"/>
    </source>
</evidence>
<evidence type="ECO:0000256" key="10">
    <source>
        <dbReference type="ARBA" id="ARBA00022734"/>
    </source>
</evidence>
<keyword evidence="13 18" id="KW-0333">Golgi apparatus</keyword>
<evidence type="ECO:0000256" key="2">
    <source>
        <dbReference type="ARBA" id="ARBA00004323"/>
    </source>
</evidence>
<dbReference type="PANTHER" id="PTHR11675">
    <property type="entry name" value="N-ACETYLGALACTOSAMINYLTRANSFERASE"/>
    <property type="match status" value="1"/>
</dbReference>
<organism evidence="21 22">
    <name type="scientific">Erpetoichthys calabaricus</name>
    <name type="common">Rope fish</name>
    <name type="synonym">Calamoichthys calabaricus</name>
    <dbReference type="NCBI Taxonomy" id="27687"/>
    <lineage>
        <taxon>Eukaryota</taxon>
        <taxon>Metazoa</taxon>
        <taxon>Chordata</taxon>
        <taxon>Craniata</taxon>
        <taxon>Vertebrata</taxon>
        <taxon>Euteleostomi</taxon>
        <taxon>Actinopterygii</taxon>
        <taxon>Polypteriformes</taxon>
        <taxon>Polypteridae</taxon>
        <taxon>Erpetoichthys</taxon>
    </lineage>
</organism>
<evidence type="ECO:0000256" key="18">
    <source>
        <dbReference type="RuleBase" id="RU361242"/>
    </source>
</evidence>
<evidence type="ECO:0000256" key="14">
    <source>
        <dbReference type="ARBA" id="ARBA00023136"/>
    </source>
</evidence>
<dbReference type="FunFam" id="2.80.10.50:FF:000017">
    <property type="entry name" value="Polypeptide N-acetylgalactosaminyltransferase"/>
    <property type="match status" value="1"/>
</dbReference>
<dbReference type="Gene3D" id="3.90.550.10">
    <property type="entry name" value="Spore Coat Polysaccharide Biosynthesis Protein SpsA, Chain A"/>
    <property type="match status" value="1"/>
</dbReference>
<dbReference type="Pfam" id="PF00652">
    <property type="entry name" value="Ricin_B_lectin"/>
    <property type="match status" value="1"/>
</dbReference>
<evidence type="ECO:0000256" key="5">
    <source>
        <dbReference type="ARBA" id="ARBA00012644"/>
    </source>
</evidence>
<keyword evidence="9" id="KW-0479">Metal-binding</keyword>
<evidence type="ECO:0000259" key="19">
    <source>
        <dbReference type="Pfam" id="PF00535"/>
    </source>
</evidence>
<accession>A0A8C4RP26</accession>
<feature type="domain" description="Glycosyltransferase 2-like" evidence="19">
    <location>
        <begin position="150"/>
        <end position="286"/>
    </location>
</feature>
<dbReference type="FunFam" id="3.90.550.10:FF:000192">
    <property type="entry name" value="Polypeptide N-acetylgalactosaminyltransferase 9"/>
    <property type="match status" value="1"/>
</dbReference>
<evidence type="ECO:0000313" key="22">
    <source>
        <dbReference type="Proteomes" id="UP000694620"/>
    </source>
</evidence>
<evidence type="ECO:0000256" key="4">
    <source>
        <dbReference type="ARBA" id="ARBA00005680"/>
    </source>
</evidence>
<proteinExistence type="inferred from homology"/>
<dbReference type="InterPro" id="IPR001173">
    <property type="entry name" value="Glyco_trans_2-like"/>
</dbReference>
<evidence type="ECO:0000256" key="6">
    <source>
        <dbReference type="ARBA" id="ARBA00022676"/>
    </source>
</evidence>
<evidence type="ECO:0000256" key="13">
    <source>
        <dbReference type="ARBA" id="ARBA00023034"/>
    </source>
</evidence>
<keyword evidence="14" id="KW-0472">Membrane</keyword>
<dbReference type="Proteomes" id="UP000694620">
    <property type="component" value="Chromosome 1"/>
</dbReference>
<keyword evidence="15 18" id="KW-1015">Disulfide bond</keyword>
<name>A0A8C4RP26_ERPCA</name>
<keyword evidence="8" id="KW-0812">Transmembrane</keyword>
<dbReference type="InterPro" id="IPR000772">
    <property type="entry name" value="Ricin_B_lectin"/>
</dbReference>
<dbReference type="Ensembl" id="ENSECRT00000004700.1">
    <property type="protein sequence ID" value="ENSECRP00000004620.1"/>
    <property type="gene ID" value="ENSECRG00000003147.1"/>
</dbReference>
<keyword evidence="17 18" id="KW-0464">Manganese</keyword>
<evidence type="ECO:0000256" key="16">
    <source>
        <dbReference type="ARBA" id="ARBA00023180"/>
    </source>
</evidence>
<dbReference type="UniPathway" id="UPA00378"/>
<keyword evidence="11" id="KW-0735">Signal-anchor</keyword>
<evidence type="ECO:0000256" key="11">
    <source>
        <dbReference type="ARBA" id="ARBA00022968"/>
    </source>
</evidence>
<evidence type="ECO:0000259" key="20">
    <source>
        <dbReference type="Pfam" id="PF00652"/>
    </source>
</evidence>
<evidence type="ECO:0000256" key="3">
    <source>
        <dbReference type="ARBA" id="ARBA00004922"/>
    </source>
</evidence>
<protein>
    <recommendedName>
        <fullName evidence="5 18">Polypeptide N-acetylgalactosaminyltransferase</fullName>
        <ecNumber evidence="18">2.4.1.-</ecNumber>
    </recommendedName>
    <alternativeName>
        <fullName evidence="18">Protein-UDP acetylgalactosaminyltransferase</fullName>
    </alternativeName>
</protein>
<dbReference type="Gene3D" id="2.80.10.50">
    <property type="match status" value="1"/>
</dbReference>
<keyword evidence="7 18" id="KW-0808">Transferase</keyword>
<dbReference type="InterPro" id="IPR029044">
    <property type="entry name" value="Nucleotide-diphossugar_trans"/>
</dbReference>
<evidence type="ECO:0000256" key="1">
    <source>
        <dbReference type="ARBA" id="ARBA00001936"/>
    </source>
</evidence>
<sequence>MKVSYNKTVCLMVLFIGAAALYMYSVSFEQNEMKAFLGEIQLLLKQNKELMNELNIRQEHSAKEQNKEVKEDPNMQAKKITKKLFPNSPLFKEWGDELSEEEQTEAENLFQQYGYNVFLSDRLPLNRDIPDTRDPRCANKKYPEDLPTLSVVLIYLNEALSILKRAIRSIIDKTPPHLLKEIILVDDYSTNEDLQGKLEDYIKLINKQRPGLIKQVKHAEQMGLTQARISGWKASTGDVVAILDAHIEVQAEWAQPVLARIKEDRTVIVSPVFDRVNFDTLKLVKYATAAHAFDWALWCMYESFLPEWYKETDESIPGKSPSIMGILFADRLFFGEIGALDDGMKIYGGENVELGIRVWLCGGSVEIVPCTRIAHIERAHKPYLPDLSVTMKRNALRVAEVWMDEYKTNVLVGWSLPLKDHGLDIGDISERKKLREKLQCKPFKWYLDNVYPQLDSWEDLLAYGALKNTLEEGLCVDQGAVPGSVPILYGCHYYTPQNTYYRRNGELYIGGIKSHKYNSNRCLVDNGNSNTPALHDCKTSKEKGFNMLWDFKQGQELKNRGTKRCLEITKHDYYHLVIQECTGQAWNMQHVIHEF</sequence>
<comment type="similarity">
    <text evidence="4 18">Belongs to the glycosyltransferase 2 family. GalNAc-T subfamily.</text>
</comment>
<dbReference type="GO" id="GO:0030246">
    <property type="term" value="F:carbohydrate binding"/>
    <property type="evidence" value="ECO:0007669"/>
    <property type="project" value="UniProtKB-KW"/>
</dbReference>
<dbReference type="InterPro" id="IPR035992">
    <property type="entry name" value="Ricin_B-like_lectins"/>
</dbReference>
<keyword evidence="6 18" id="KW-0328">Glycosyltransferase</keyword>
<dbReference type="AlphaFoldDB" id="A0A8C4RP26"/>
<feature type="domain" description="Ricin B lectin" evidence="20">
    <location>
        <begin position="463"/>
        <end position="583"/>
    </location>
</feature>
<keyword evidence="12" id="KW-1133">Transmembrane helix</keyword>
<comment type="cofactor">
    <cofactor evidence="1 18">
        <name>Mn(2+)</name>
        <dbReference type="ChEBI" id="CHEBI:29035"/>
    </cofactor>
</comment>
<dbReference type="PANTHER" id="PTHR11675:SF50">
    <property type="entry name" value="POLYPEPTIDE N-ACETYLGALACTOSAMINYLTRANSFERASE 8-RELATED"/>
    <property type="match status" value="1"/>
</dbReference>
<dbReference type="GeneTree" id="ENSGT00940000160161"/>
<comment type="pathway">
    <text evidence="3 18">Protein modification; protein glycosylation.</text>
</comment>
<dbReference type="EC" id="2.4.1.-" evidence="18"/>
<evidence type="ECO:0000256" key="17">
    <source>
        <dbReference type="ARBA" id="ARBA00023211"/>
    </source>
</evidence>
<keyword evidence="22" id="KW-1185">Reference proteome</keyword>
<keyword evidence="16" id="KW-0325">Glycoprotein</keyword>
<dbReference type="GO" id="GO:0046872">
    <property type="term" value="F:metal ion binding"/>
    <property type="evidence" value="ECO:0007669"/>
    <property type="project" value="UniProtKB-KW"/>
</dbReference>
<dbReference type="Pfam" id="PF00535">
    <property type="entry name" value="Glycos_transf_2"/>
    <property type="match status" value="1"/>
</dbReference>
<keyword evidence="10 18" id="KW-0430">Lectin</keyword>
<reference evidence="21" key="2">
    <citation type="submission" date="2025-08" db="UniProtKB">
        <authorList>
            <consortium name="Ensembl"/>
        </authorList>
    </citation>
    <scope>IDENTIFICATION</scope>
</reference>
<reference evidence="21" key="1">
    <citation type="submission" date="2021-06" db="EMBL/GenBank/DDBJ databases">
        <authorList>
            <consortium name="Wellcome Sanger Institute Data Sharing"/>
        </authorList>
    </citation>
    <scope>NUCLEOTIDE SEQUENCE [LARGE SCALE GENOMIC DNA]</scope>
</reference>
<evidence type="ECO:0000256" key="15">
    <source>
        <dbReference type="ARBA" id="ARBA00023157"/>
    </source>
</evidence>